<dbReference type="PRINTS" id="PR00868">
    <property type="entry name" value="DNAPOLI"/>
</dbReference>
<evidence type="ECO:0000256" key="6">
    <source>
        <dbReference type="ARBA" id="ARBA00022705"/>
    </source>
</evidence>
<dbReference type="AlphaFoldDB" id="A0A398D0V6"/>
<comment type="caution">
    <text evidence="16">The sequence shown here is derived from an EMBL/GenBank/DDBJ whole genome shotgun (WGS) entry which is preliminary data.</text>
</comment>
<sequence>MTNRVVLVDGSSILYRAFFAMPHLSTATGVPTGAILGTMTMLLTIIEELQPQYLGVFFDRKAATYRHEMFEEYKANREAMPDELVSQLVNLKQVIRSLGIVTREKDGFEADDFIGIYSKVAGQAGVPCIIYSGDNDLLQLTDDNTSVRITVKGVKEIREYTPATILQEFGLKAPQLIDVKALKGDSSDNIPGVRGVGDKTALKLVQEFGSVQALLDNGGPERYRTLLAENRDLILRNRSLVTIQLNLDEPTKLADLARSAPDAEQSAQLFQTLSFVALSRRASKVLGMPSLAVAPIPDHRGDLFGPSPRRELLAPRPPQATNAVFDDRTALAVVPDVEGQGFTVARRTRDNASSTHIDAMFGSPADALHSAGLSMTYVYDYKRLCHTLAPFGLVAPAPIRDIMLAQYLLDPDQKAWGLDRIGDAWGLAGDTSTADGLADLVYRVSYPIDTALEESRLTSTLNEMEIPFAAVLADMEMAGIRTDTAYLRTFGAKLGLRIAELERRAYELVGTHDYSLQSPKQLGTLLFDVLGLAPTKKTKTGLSTDVESLEAIQNEHPVIPLILELRQLTKIKGTYADSLVRYVAPDGKIHPTFLQTGTSTGRISCVDPNLQNIPAKTEVGREIRQAFIPSHDGWVLVSADYSQIDLRMLAHLSADANLCNAFAQGEDIHLHTASQVFDVPESAVTPEMRKRAKTINFGIIYGISPYGLSRQLGIGGEEARQYIERYMERFPGIRNYRDHVVEAAQRDGYVKTILGHLRRVPHINSRNNMERQEAIRQGFNAVVQGSSADVIKMAMISLSKDLQPLKARMVLQVHDEIVVDTPPDELERVRGMMQRSMESAIHLAIPLVTHLSCGSNLRDLE</sequence>
<dbReference type="SUPFAM" id="SSF56672">
    <property type="entry name" value="DNA/RNA polymerases"/>
    <property type="match status" value="1"/>
</dbReference>
<evidence type="ECO:0000259" key="14">
    <source>
        <dbReference type="SMART" id="SM00475"/>
    </source>
</evidence>
<comment type="similarity">
    <text evidence="1 13">Belongs to the DNA polymerase type-A family.</text>
</comment>
<dbReference type="GO" id="GO:0006261">
    <property type="term" value="P:DNA-templated DNA replication"/>
    <property type="evidence" value="ECO:0007669"/>
    <property type="project" value="UniProtKB-UniRule"/>
</dbReference>
<dbReference type="Gene3D" id="3.40.50.1010">
    <property type="entry name" value="5'-nuclease"/>
    <property type="match status" value="1"/>
</dbReference>
<dbReference type="GO" id="GO:0003887">
    <property type="term" value="F:DNA-directed DNA polymerase activity"/>
    <property type="evidence" value="ECO:0007669"/>
    <property type="project" value="UniProtKB-UniRule"/>
</dbReference>
<feature type="domain" description="DNA-directed DNA polymerase family A palm" evidence="15">
    <location>
        <begin position="620"/>
        <end position="825"/>
    </location>
</feature>
<dbReference type="GO" id="GO:0003677">
    <property type="term" value="F:DNA binding"/>
    <property type="evidence" value="ECO:0007669"/>
    <property type="project" value="UniProtKB-UniRule"/>
</dbReference>
<dbReference type="CDD" id="cd09898">
    <property type="entry name" value="H3TH_53EXO"/>
    <property type="match status" value="1"/>
</dbReference>
<feature type="domain" description="5'-3' exonuclease" evidence="14">
    <location>
        <begin position="3"/>
        <end position="259"/>
    </location>
</feature>
<evidence type="ECO:0000259" key="15">
    <source>
        <dbReference type="SMART" id="SM00482"/>
    </source>
</evidence>
<evidence type="ECO:0000256" key="8">
    <source>
        <dbReference type="ARBA" id="ARBA00022932"/>
    </source>
</evidence>
<dbReference type="Pfam" id="PF01367">
    <property type="entry name" value="5_3_exonuc"/>
    <property type="match status" value="1"/>
</dbReference>
<dbReference type="EC" id="2.7.7.7" evidence="2 12"/>
<protein>
    <recommendedName>
        <fullName evidence="3 12">DNA polymerase I</fullName>
        <ecNumber evidence="2 12">2.7.7.7</ecNumber>
    </recommendedName>
</protein>
<dbReference type="SUPFAM" id="SSF88723">
    <property type="entry name" value="PIN domain-like"/>
    <property type="match status" value="1"/>
</dbReference>
<evidence type="ECO:0000256" key="13">
    <source>
        <dbReference type="RuleBase" id="RU004460"/>
    </source>
</evidence>
<dbReference type="EMBL" id="QXIS01000033">
    <property type="protein sequence ID" value="RIE05767.1"/>
    <property type="molecule type" value="Genomic_DNA"/>
</dbReference>
<dbReference type="PANTHER" id="PTHR10133">
    <property type="entry name" value="DNA POLYMERASE I"/>
    <property type="match status" value="1"/>
</dbReference>
<dbReference type="SUPFAM" id="SSF47807">
    <property type="entry name" value="5' to 3' exonuclease, C-terminal subdomain"/>
    <property type="match status" value="1"/>
</dbReference>
<dbReference type="InterPro" id="IPR008918">
    <property type="entry name" value="HhH2"/>
</dbReference>
<dbReference type="Gene3D" id="1.10.150.20">
    <property type="entry name" value="5' to 3' exonuclease, C-terminal subdomain"/>
    <property type="match status" value="2"/>
</dbReference>
<gene>
    <name evidence="13" type="primary">polA</name>
    <name evidence="16" type="ORF">SMC7_06360</name>
</gene>
<keyword evidence="13" id="KW-0378">Hydrolase</keyword>
<evidence type="ECO:0000313" key="17">
    <source>
        <dbReference type="Proteomes" id="UP000266328"/>
    </source>
</evidence>
<evidence type="ECO:0000256" key="9">
    <source>
        <dbReference type="ARBA" id="ARBA00023125"/>
    </source>
</evidence>
<comment type="function">
    <text evidence="13">In addition to polymerase activity, this DNA polymerase exhibits 5'-3' exonuclease activity.</text>
</comment>
<dbReference type="InterPro" id="IPR019760">
    <property type="entry name" value="DNA-dir_DNA_pol_A_CS"/>
</dbReference>
<evidence type="ECO:0000256" key="2">
    <source>
        <dbReference type="ARBA" id="ARBA00012417"/>
    </source>
</evidence>
<dbReference type="FunFam" id="1.10.150.20:FF:000002">
    <property type="entry name" value="DNA polymerase I"/>
    <property type="match status" value="1"/>
</dbReference>
<keyword evidence="10 13" id="KW-0234">DNA repair</keyword>
<dbReference type="Gene3D" id="1.20.1060.10">
    <property type="entry name" value="Taq DNA Polymerase, Chain T, domain 4"/>
    <property type="match status" value="1"/>
</dbReference>
<dbReference type="Gene3D" id="3.30.70.370">
    <property type="match status" value="1"/>
</dbReference>
<keyword evidence="6 13" id="KW-0235">DNA replication</keyword>
<evidence type="ECO:0000256" key="5">
    <source>
        <dbReference type="ARBA" id="ARBA00022695"/>
    </source>
</evidence>
<dbReference type="OrthoDB" id="9806424at2"/>
<proteinExistence type="inferred from homology"/>
<keyword evidence="13" id="KW-0540">Nuclease</keyword>
<keyword evidence="13" id="KW-0269">Exonuclease</keyword>
<evidence type="ECO:0000313" key="16">
    <source>
        <dbReference type="EMBL" id="RIE05767.1"/>
    </source>
</evidence>
<evidence type="ECO:0000256" key="11">
    <source>
        <dbReference type="ARBA" id="ARBA00049244"/>
    </source>
</evidence>
<accession>A0A398D0V6</accession>
<dbReference type="NCBIfam" id="TIGR00593">
    <property type="entry name" value="pola"/>
    <property type="match status" value="1"/>
</dbReference>
<evidence type="ECO:0000256" key="10">
    <source>
        <dbReference type="ARBA" id="ARBA00023204"/>
    </source>
</evidence>
<dbReference type="PROSITE" id="PS00447">
    <property type="entry name" value="DNA_POLYMERASE_A"/>
    <property type="match status" value="1"/>
</dbReference>
<dbReference type="SMART" id="SM00482">
    <property type="entry name" value="POLAc"/>
    <property type="match status" value="1"/>
</dbReference>
<dbReference type="SUPFAM" id="SSF53098">
    <property type="entry name" value="Ribonuclease H-like"/>
    <property type="match status" value="1"/>
</dbReference>
<dbReference type="InterPro" id="IPR036397">
    <property type="entry name" value="RNaseH_sf"/>
</dbReference>
<evidence type="ECO:0000256" key="1">
    <source>
        <dbReference type="ARBA" id="ARBA00007705"/>
    </source>
</evidence>
<dbReference type="NCBIfam" id="NF004397">
    <property type="entry name" value="PRK05755.1"/>
    <property type="match status" value="1"/>
</dbReference>
<evidence type="ECO:0000256" key="7">
    <source>
        <dbReference type="ARBA" id="ARBA00022763"/>
    </source>
</evidence>
<dbReference type="PANTHER" id="PTHR10133:SF27">
    <property type="entry name" value="DNA POLYMERASE NU"/>
    <property type="match status" value="1"/>
</dbReference>
<evidence type="ECO:0000256" key="3">
    <source>
        <dbReference type="ARBA" id="ARBA00020311"/>
    </source>
</evidence>
<dbReference type="CDD" id="cd09859">
    <property type="entry name" value="PIN_53EXO"/>
    <property type="match status" value="1"/>
</dbReference>
<dbReference type="Proteomes" id="UP000266328">
    <property type="component" value="Unassembled WGS sequence"/>
</dbReference>
<evidence type="ECO:0000256" key="4">
    <source>
        <dbReference type="ARBA" id="ARBA00022679"/>
    </source>
</evidence>
<dbReference type="InterPro" id="IPR002298">
    <property type="entry name" value="DNA_polymerase_A"/>
</dbReference>
<keyword evidence="7 13" id="KW-0227">DNA damage</keyword>
<evidence type="ECO:0000256" key="12">
    <source>
        <dbReference type="NCBIfam" id="TIGR00593"/>
    </source>
</evidence>
<dbReference type="InterPro" id="IPR020045">
    <property type="entry name" value="DNA_polI_H3TH"/>
</dbReference>
<dbReference type="InterPro" id="IPR036279">
    <property type="entry name" value="5-3_exonuclease_C_sf"/>
</dbReference>
<keyword evidence="4 13" id="KW-0808">Transferase</keyword>
<dbReference type="InterPro" id="IPR020046">
    <property type="entry name" value="5-3_exonucl_a-hlix_arch_N"/>
</dbReference>
<keyword evidence="8 13" id="KW-0239">DNA-directed DNA polymerase</keyword>
<dbReference type="InterPro" id="IPR029060">
    <property type="entry name" value="PIN-like_dom_sf"/>
</dbReference>
<comment type="catalytic activity">
    <reaction evidence="11 13">
        <text>DNA(n) + a 2'-deoxyribonucleoside 5'-triphosphate = DNA(n+1) + diphosphate</text>
        <dbReference type="Rhea" id="RHEA:22508"/>
        <dbReference type="Rhea" id="RHEA-COMP:17339"/>
        <dbReference type="Rhea" id="RHEA-COMP:17340"/>
        <dbReference type="ChEBI" id="CHEBI:33019"/>
        <dbReference type="ChEBI" id="CHEBI:61560"/>
        <dbReference type="ChEBI" id="CHEBI:173112"/>
        <dbReference type="EC" id="2.7.7.7"/>
    </reaction>
</comment>
<dbReference type="InterPro" id="IPR018320">
    <property type="entry name" value="DNA_polymerase_1"/>
</dbReference>
<dbReference type="InterPro" id="IPR012337">
    <property type="entry name" value="RNaseH-like_sf"/>
</dbReference>
<dbReference type="SMART" id="SM00475">
    <property type="entry name" value="53EXOc"/>
    <property type="match status" value="1"/>
</dbReference>
<keyword evidence="5 13" id="KW-0548">Nucleotidyltransferase</keyword>
<dbReference type="FunFam" id="1.10.150.20:FF:000003">
    <property type="entry name" value="DNA polymerase I"/>
    <property type="match status" value="1"/>
</dbReference>
<dbReference type="GO" id="GO:0006302">
    <property type="term" value="P:double-strand break repair"/>
    <property type="evidence" value="ECO:0007669"/>
    <property type="project" value="TreeGrafter"/>
</dbReference>
<dbReference type="InterPro" id="IPR001098">
    <property type="entry name" value="DNA-dir_DNA_pol_A_palm_dom"/>
</dbReference>
<dbReference type="Gene3D" id="3.30.420.10">
    <property type="entry name" value="Ribonuclease H-like superfamily/Ribonuclease H"/>
    <property type="match status" value="1"/>
</dbReference>
<organism evidence="16 17">
    <name type="scientific">Candidatus Cryosericum terrychapinii</name>
    <dbReference type="NCBI Taxonomy" id="2290919"/>
    <lineage>
        <taxon>Bacteria</taxon>
        <taxon>Pseudomonadati</taxon>
        <taxon>Caldisericota/Cryosericota group</taxon>
        <taxon>Candidatus Cryosericota</taxon>
        <taxon>Candidatus Cryosericia</taxon>
        <taxon>Candidatus Cryosericales</taxon>
        <taxon>Candidatus Cryosericaceae</taxon>
        <taxon>Candidatus Cryosericum</taxon>
    </lineage>
</organism>
<dbReference type="InterPro" id="IPR002421">
    <property type="entry name" value="5-3_exonuclease"/>
</dbReference>
<dbReference type="Pfam" id="PF02739">
    <property type="entry name" value="5_3_exonuc_N"/>
    <property type="match status" value="1"/>
</dbReference>
<keyword evidence="17" id="KW-1185">Reference proteome</keyword>
<keyword evidence="9 13" id="KW-0238">DNA-binding</keyword>
<name>A0A398D0V6_9BACT</name>
<reference evidence="16 17" key="1">
    <citation type="submission" date="2018-09" db="EMBL/GenBank/DDBJ databases">
        <title>Discovery and Ecogenomic Context for Candidatus Cryosericales, a Global Caldiserica Order Active in Thawing Permafrost.</title>
        <authorList>
            <person name="Martinez M.A."/>
            <person name="Woodcroft B.J."/>
            <person name="Ignacio Espinoza J.C."/>
            <person name="Zayed A."/>
            <person name="Singleton C.M."/>
            <person name="Boyd J."/>
            <person name="Li Y.-F."/>
            <person name="Purvine S."/>
            <person name="Maughan H."/>
            <person name="Hodgkins S.B."/>
            <person name="Anderson D."/>
            <person name="Sederholm M."/>
            <person name="Temperton B."/>
            <person name="Saleska S.R."/>
            <person name="Tyson G.W."/>
            <person name="Rich V.I."/>
        </authorList>
    </citation>
    <scope>NUCLEOTIDE SEQUENCE [LARGE SCALE GENOMIC DNA]</scope>
    <source>
        <strain evidence="16 17">SMC7</strain>
    </source>
</reference>
<dbReference type="RefSeq" id="WP_119089511.1">
    <property type="nucleotide sequence ID" value="NZ_QXIS01000033.1"/>
</dbReference>
<dbReference type="SMART" id="SM00279">
    <property type="entry name" value="HhH2"/>
    <property type="match status" value="1"/>
</dbReference>
<dbReference type="InterPro" id="IPR043502">
    <property type="entry name" value="DNA/RNA_pol_sf"/>
</dbReference>
<dbReference type="GO" id="GO:0008409">
    <property type="term" value="F:5'-3' exonuclease activity"/>
    <property type="evidence" value="ECO:0007669"/>
    <property type="project" value="UniProtKB-UniRule"/>
</dbReference>
<dbReference type="CDD" id="cd08637">
    <property type="entry name" value="DNA_pol_A_pol_I_C"/>
    <property type="match status" value="1"/>
</dbReference>
<dbReference type="Pfam" id="PF00476">
    <property type="entry name" value="DNA_pol_A"/>
    <property type="match status" value="1"/>
</dbReference>